<accession>A4U5F2</accession>
<keyword evidence="7" id="KW-0408">Iron</keyword>
<reference evidence="10" key="1">
    <citation type="journal article" date="2007" name="J. Bacteriol.">
        <title>Comparative genome analysis of four magnetotactic bacteria reveals a complex set of group-specific genes implicated in magnetosome biomineralization and function.</title>
        <authorList>
            <person name="Richter M."/>
            <person name="Kube M."/>
            <person name="Bazylinski D.A."/>
            <person name="Lombardot T."/>
            <person name="Gloeckner F.O."/>
            <person name="Reinhardt R."/>
            <person name="Schueler D."/>
        </authorList>
    </citation>
    <scope>NUCLEOTIDE SEQUENCE</scope>
    <source>
        <strain evidence="10">MSR-1</strain>
    </source>
</reference>
<dbReference type="GO" id="GO:0046872">
    <property type="term" value="F:metal ion binding"/>
    <property type="evidence" value="ECO:0007669"/>
    <property type="project" value="UniProtKB-KW"/>
</dbReference>
<evidence type="ECO:0000256" key="8">
    <source>
        <dbReference type="SAM" id="Coils"/>
    </source>
</evidence>
<dbReference type="AlphaFoldDB" id="A4U5F2"/>
<dbReference type="CDD" id="cd12107">
    <property type="entry name" value="Hemerythrin"/>
    <property type="match status" value="1"/>
</dbReference>
<dbReference type="PANTHER" id="PTHR42878">
    <property type="entry name" value="TWO-COMPONENT HISTIDINE KINASE"/>
    <property type="match status" value="1"/>
</dbReference>
<dbReference type="EC" id="2.7.13.3" evidence="3"/>
<keyword evidence="5" id="KW-0479">Metal-binding</keyword>
<protein>
    <recommendedName>
        <fullName evidence="3">histidine kinase</fullName>
        <ecNumber evidence="3">2.7.13.3</ecNumber>
    </recommendedName>
</protein>
<sequence>MTGHAEHTVEIFPWDENFATGIDIIDTQHKRLIELLNVLVAHLAFQRNAPAIDQVICDLKDYAAIHFATEEAIWSAHFAGDSWEEWHRSAHSDFVDKIIEMSRGVEGKPYDEVIEQVVRFLTHWLALHIIESDKRMAKVVLAMPTGVSLERAKELANKEMSGATRVLIETVMGMYDNLAHKTIQLTREINARIKSEAALQASQAELVRLKDEAVEGERRTVHEIKNFAYVLSHHLQEPVREQLLYTSKLKKIFSNKIIADGEAADTVNHIVHGGERLRKLLADMQVHMALSHSPWNPKRCATKIALNKALQRLARKIRESGAVIDHGELPTARVDLERLSDIFTALIDNSMTFSHKATIPSVRVTCEAKTDQLVFRVEDNGVGIAEDMRERVFGVFERLHPQDAPSGTGIGLAVVRKIIESAGGRVWIEAASPRGTRVCFTIPSHTKSR</sequence>
<evidence type="ECO:0000256" key="6">
    <source>
        <dbReference type="ARBA" id="ARBA00022777"/>
    </source>
</evidence>
<dbReference type="Gene3D" id="1.20.120.50">
    <property type="entry name" value="Hemerythrin-like"/>
    <property type="match status" value="1"/>
</dbReference>
<evidence type="ECO:0000256" key="1">
    <source>
        <dbReference type="ARBA" id="ARBA00000085"/>
    </source>
</evidence>
<dbReference type="PANTHER" id="PTHR42878:SF15">
    <property type="entry name" value="BACTERIOPHYTOCHROME"/>
    <property type="match status" value="1"/>
</dbReference>
<dbReference type="SMART" id="SM00387">
    <property type="entry name" value="HATPase_c"/>
    <property type="match status" value="1"/>
</dbReference>
<keyword evidence="8" id="KW-0175">Coiled coil</keyword>
<evidence type="ECO:0000256" key="5">
    <source>
        <dbReference type="ARBA" id="ARBA00022723"/>
    </source>
</evidence>
<feature type="domain" description="Histidine kinase" evidence="9">
    <location>
        <begin position="230"/>
        <end position="446"/>
    </location>
</feature>
<dbReference type="InterPro" id="IPR012827">
    <property type="entry name" value="Hemerythrin_metal-bd"/>
</dbReference>
<evidence type="ECO:0000313" key="10">
    <source>
        <dbReference type="EMBL" id="CAM78109.1"/>
    </source>
</evidence>
<dbReference type="GO" id="GO:0030295">
    <property type="term" value="F:protein kinase activator activity"/>
    <property type="evidence" value="ECO:0007669"/>
    <property type="project" value="TreeGrafter"/>
</dbReference>
<dbReference type="InterPro" id="IPR005467">
    <property type="entry name" value="His_kinase_dom"/>
</dbReference>
<keyword evidence="6" id="KW-0418">Kinase</keyword>
<dbReference type="InterPro" id="IPR004358">
    <property type="entry name" value="Sig_transdc_His_kin-like_C"/>
</dbReference>
<name>A4U5F2_9PROT</name>
<dbReference type="SUPFAM" id="SSF55874">
    <property type="entry name" value="ATPase domain of HSP90 chaperone/DNA topoisomerase II/histidine kinase"/>
    <property type="match status" value="1"/>
</dbReference>
<dbReference type="Gene3D" id="3.30.565.10">
    <property type="entry name" value="Histidine kinase-like ATPase, C-terminal domain"/>
    <property type="match status" value="1"/>
</dbReference>
<dbReference type="SUPFAM" id="SSF47188">
    <property type="entry name" value="Hemerythrin-like"/>
    <property type="match status" value="1"/>
</dbReference>
<feature type="coiled-coil region" evidence="8">
    <location>
        <begin position="192"/>
        <end position="219"/>
    </location>
</feature>
<dbReference type="InterPro" id="IPR012312">
    <property type="entry name" value="Hemerythrin-like"/>
</dbReference>
<dbReference type="InterPro" id="IPR003594">
    <property type="entry name" value="HATPase_dom"/>
</dbReference>
<dbReference type="PROSITE" id="PS50109">
    <property type="entry name" value="HIS_KIN"/>
    <property type="match status" value="1"/>
</dbReference>
<gene>
    <name evidence="10" type="ORF">MGR_4177</name>
</gene>
<dbReference type="PRINTS" id="PR00344">
    <property type="entry name" value="BCTRLSENSOR"/>
</dbReference>
<evidence type="ECO:0000256" key="4">
    <source>
        <dbReference type="ARBA" id="ARBA00022679"/>
    </source>
</evidence>
<keyword evidence="4" id="KW-0808">Transferase</keyword>
<evidence type="ECO:0000256" key="3">
    <source>
        <dbReference type="ARBA" id="ARBA00012438"/>
    </source>
</evidence>
<dbReference type="Pfam" id="PF02518">
    <property type="entry name" value="HATPase_c"/>
    <property type="match status" value="1"/>
</dbReference>
<dbReference type="GO" id="GO:0000156">
    <property type="term" value="F:phosphorelay response regulator activity"/>
    <property type="evidence" value="ECO:0007669"/>
    <property type="project" value="TreeGrafter"/>
</dbReference>
<evidence type="ECO:0000256" key="7">
    <source>
        <dbReference type="ARBA" id="ARBA00023004"/>
    </source>
</evidence>
<comment type="similarity">
    <text evidence="2">Belongs to the hemerythrin family.</text>
</comment>
<dbReference type="InterPro" id="IPR050351">
    <property type="entry name" value="BphY/WalK/GraS-like"/>
</dbReference>
<dbReference type="Pfam" id="PF01814">
    <property type="entry name" value="Hemerythrin"/>
    <property type="match status" value="1"/>
</dbReference>
<dbReference type="GO" id="GO:0007234">
    <property type="term" value="P:osmosensory signaling via phosphorelay pathway"/>
    <property type="evidence" value="ECO:0007669"/>
    <property type="project" value="TreeGrafter"/>
</dbReference>
<organism evidence="10">
    <name type="scientific">Magnetospirillum gryphiswaldense</name>
    <dbReference type="NCBI Taxonomy" id="55518"/>
    <lineage>
        <taxon>Bacteria</taxon>
        <taxon>Pseudomonadati</taxon>
        <taxon>Pseudomonadota</taxon>
        <taxon>Alphaproteobacteria</taxon>
        <taxon>Rhodospirillales</taxon>
        <taxon>Rhodospirillaceae</taxon>
        <taxon>Magnetospirillum</taxon>
    </lineage>
</organism>
<comment type="catalytic activity">
    <reaction evidence="1">
        <text>ATP + protein L-histidine = ADP + protein N-phospho-L-histidine.</text>
        <dbReference type="EC" id="2.7.13.3"/>
    </reaction>
</comment>
<dbReference type="GO" id="GO:0004673">
    <property type="term" value="F:protein histidine kinase activity"/>
    <property type="evidence" value="ECO:0007669"/>
    <property type="project" value="UniProtKB-EC"/>
</dbReference>
<dbReference type="NCBIfam" id="TIGR02481">
    <property type="entry name" value="hemeryth_dom"/>
    <property type="match status" value="1"/>
</dbReference>
<evidence type="ECO:0000259" key="9">
    <source>
        <dbReference type="PROSITE" id="PS50109"/>
    </source>
</evidence>
<dbReference type="NCBIfam" id="NF033749">
    <property type="entry name" value="bact_hemeryth"/>
    <property type="match status" value="1"/>
</dbReference>
<evidence type="ECO:0000256" key="2">
    <source>
        <dbReference type="ARBA" id="ARBA00010587"/>
    </source>
</evidence>
<dbReference type="EMBL" id="CU459003">
    <property type="protein sequence ID" value="CAM78109.1"/>
    <property type="molecule type" value="Genomic_DNA"/>
</dbReference>
<dbReference type="RefSeq" id="WP_106001359.1">
    <property type="nucleotide sequence ID" value="NZ_CP027527.1"/>
</dbReference>
<dbReference type="InterPro" id="IPR036890">
    <property type="entry name" value="HATPase_C_sf"/>
</dbReference>
<proteinExistence type="inferred from homology"/>
<dbReference type="InterPro" id="IPR035938">
    <property type="entry name" value="Hemerythrin-like_sf"/>
</dbReference>